<feature type="repeat" description="ARM" evidence="6">
    <location>
        <begin position="150"/>
        <end position="183"/>
    </location>
</feature>
<dbReference type="InParanoid" id="A0A059DBD3"/>
<organism evidence="9">
    <name type="scientific">Eucalyptus grandis</name>
    <name type="common">Flooded gum</name>
    <dbReference type="NCBI Taxonomy" id="71139"/>
    <lineage>
        <taxon>Eukaryota</taxon>
        <taxon>Viridiplantae</taxon>
        <taxon>Streptophyta</taxon>
        <taxon>Embryophyta</taxon>
        <taxon>Tracheophyta</taxon>
        <taxon>Spermatophyta</taxon>
        <taxon>Magnoliopsida</taxon>
        <taxon>eudicotyledons</taxon>
        <taxon>Gunneridae</taxon>
        <taxon>Pentapetalae</taxon>
        <taxon>rosids</taxon>
        <taxon>malvids</taxon>
        <taxon>Myrtales</taxon>
        <taxon>Myrtaceae</taxon>
        <taxon>Myrtoideae</taxon>
        <taxon>Eucalypteae</taxon>
        <taxon>Eucalyptus</taxon>
    </lineage>
</organism>
<feature type="region of interest" description="Disordered" evidence="7">
    <location>
        <begin position="486"/>
        <end position="521"/>
    </location>
</feature>
<dbReference type="InterPro" id="IPR036975">
    <property type="entry name" value="Importin-a_IBB_sf"/>
</dbReference>
<dbReference type="STRING" id="71139.A0A059DBD3"/>
<dbReference type="GO" id="GO:0005634">
    <property type="term" value="C:nucleus"/>
    <property type="evidence" value="ECO:0000318"/>
    <property type="project" value="GO_Central"/>
</dbReference>
<dbReference type="SMART" id="SM00185">
    <property type="entry name" value="ARM"/>
    <property type="match status" value="8"/>
</dbReference>
<keyword evidence="2 5" id="KW-0813">Transport</keyword>
<dbReference type="PROSITE" id="PS50176">
    <property type="entry name" value="ARM_REPEAT"/>
    <property type="match status" value="2"/>
</dbReference>
<feature type="region of interest" description="Disordered" evidence="7">
    <location>
        <begin position="1"/>
        <end position="21"/>
    </location>
</feature>
<dbReference type="AlphaFoldDB" id="A0A059DBD3"/>
<evidence type="ECO:0000256" key="6">
    <source>
        <dbReference type="PROSITE-ProRule" id="PRU00259"/>
    </source>
</evidence>
<keyword evidence="4 5" id="KW-0653">Protein transport</keyword>
<dbReference type="PANTHER" id="PTHR23316">
    <property type="entry name" value="IMPORTIN ALPHA"/>
    <property type="match status" value="1"/>
</dbReference>
<dbReference type="InterPro" id="IPR032413">
    <property type="entry name" value="Arm_3"/>
</dbReference>
<dbReference type="GO" id="GO:0005737">
    <property type="term" value="C:cytoplasm"/>
    <property type="evidence" value="ECO:0007669"/>
    <property type="project" value="InterPro"/>
</dbReference>
<dbReference type="FunFam" id="1.25.10.10:FF:000009">
    <property type="entry name" value="Importin subunit alpha"/>
    <property type="match status" value="1"/>
</dbReference>
<accession>A0A059DBD3</accession>
<dbReference type="InterPro" id="IPR016024">
    <property type="entry name" value="ARM-type_fold"/>
</dbReference>
<comment type="similarity">
    <text evidence="1 5">Belongs to the importin alpha family.</text>
</comment>
<dbReference type="InterPro" id="IPR000225">
    <property type="entry name" value="Armadillo"/>
</dbReference>
<feature type="repeat" description="ARM" evidence="6">
    <location>
        <begin position="107"/>
        <end position="150"/>
    </location>
</feature>
<dbReference type="SUPFAM" id="SSF48371">
    <property type="entry name" value="ARM repeat"/>
    <property type="match status" value="1"/>
</dbReference>
<reference evidence="9" key="1">
    <citation type="submission" date="2013-07" db="EMBL/GenBank/DDBJ databases">
        <title>The genome of Eucalyptus grandis.</title>
        <authorList>
            <person name="Schmutz J."/>
            <person name="Hayes R."/>
            <person name="Myburg A."/>
            <person name="Tuskan G."/>
            <person name="Grattapaglia D."/>
            <person name="Rokhsar D.S."/>
        </authorList>
    </citation>
    <scope>NUCLEOTIDE SEQUENCE</scope>
    <source>
        <tissue evidence="9">Leaf extractions</tissue>
    </source>
</reference>
<dbReference type="InterPro" id="IPR024931">
    <property type="entry name" value="Importin_alpha"/>
</dbReference>
<sequence length="521" mass="58192">MSLRPSSSTRMDGYKKGLSGEDARIKREEELVQIRKDKRSEGLKKRRSGSIHSADLRYRQPKLEHLPLMVQAVLSDDSSQYLAATTLIGKLLSTGESPLIDEVVRAGIVPRLVEFLDVDAFPLLQTQAAWALVNIASGTSDHARLIIQLGSIPKFVQLLRSSVADIRENVIWALANIVADSQDFRDHVLSGSALGPLLAQLDGYPELTLMRSIAWTLSNLYRWKPLPPFEQERNPLPALRRLIKSEDEEVLIDTCWALSFICDGSNHNIQSVLDAGFCPRLVELLVHPSPNVQVPTLKTVGNIVSGNEDQTQFVIDKEGLPPLYQILTENWDRSVKEEACWIIANITAGNQNQIQAVIKANIIPPVVSLLQHAEFKIKKEAAWAISYAVSGGSHEQIQYLVSQGCIKPLCDFLTCSDPEIITVCLDGVESILDSGEGNKEPGFHQVNKYLRMIDECEGFNKIVDLQTHMNSEVNKKASEMLDKYWTEKENKEEEEEEEEEGLHGFDSGDDMKLDIGRLSLS</sequence>
<evidence type="ECO:0000256" key="4">
    <source>
        <dbReference type="ARBA" id="ARBA00022927"/>
    </source>
</evidence>
<dbReference type="GO" id="GO:0006607">
    <property type="term" value="P:NLS-bearing protein import into nucleus"/>
    <property type="evidence" value="ECO:0000318"/>
    <property type="project" value="GO_Central"/>
</dbReference>
<dbReference type="PROSITE" id="PS51214">
    <property type="entry name" value="IBB"/>
    <property type="match status" value="1"/>
</dbReference>
<dbReference type="eggNOG" id="KOG0166">
    <property type="taxonomic scope" value="Eukaryota"/>
</dbReference>
<dbReference type="GO" id="GO:0061608">
    <property type="term" value="F:nuclear import signal receptor activity"/>
    <property type="evidence" value="ECO:0000318"/>
    <property type="project" value="GO_Central"/>
</dbReference>
<evidence type="ECO:0000256" key="1">
    <source>
        <dbReference type="ARBA" id="ARBA00010394"/>
    </source>
</evidence>
<keyword evidence="3" id="KW-0677">Repeat</keyword>
<dbReference type="GO" id="GO:0008139">
    <property type="term" value="F:nuclear localization sequence binding"/>
    <property type="evidence" value="ECO:0000318"/>
    <property type="project" value="GO_Central"/>
</dbReference>
<dbReference type="Gene3D" id="1.20.5.690">
    <property type="entry name" value="Importin-alpha, importin-beta-binding domain"/>
    <property type="match status" value="1"/>
</dbReference>
<protein>
    <recommendedName>
        <fullName evidence="5">Importin subunit alpha</fullName>
    </recommendedName>
</protein>
<dbReference type="Gramene" id="KCW87525">
    <property type="protein sequence ID" value="KCW87525"/>
    <property type="gene ID" value="EUGRSUZ_B03974"/>
</dbReference>
<evidence type="ECO:0000259" key="8">
    <source>
        <dbReference type="PROSITE" id="PS51214"/>
    </source>
</evidence>
<dbReference type="Pfam" id="PF16186">
    <property type="entry name" value="Arm_3"/>
    <property type="match status" value="1"/>
</dbReference>
<feature type="domain" description="IBB" evidence="8">
    <location>
        <begin position="1"/>
        <end position="56"/>
    </location>
</feature>
<dbReference type="InterPro" id="IPR011989">
    <property type="entry name" value="ARM-like"/>
</dbReference>
<proteinExistence type="inferred from homology"/>
<dbReference type="EMBL" id="KK198754">
    <property type="protein sequence ID" value="KCW87525.1"/>
    <property type="molecule type" value="Genomic_DNA"/>
</dbReference>
<evidence type="ECO:0000256" key="7">
    <source>
        <dbReference type="SAM" id="MobiDB-lite"/>
    </source>
</evidence>
<name>A0A059DBD3_EUCGR</name>
<feature type="compositionally biased region" description="Polar residues" evidence="7">
    <location>
        <begin position="1"/>
        <end position="10"/>
    </location>
</feature>
<dbReference type="Gene3D" id="1.25.10.10">
    <property type="entry name" value="Leucine-rich Repeat Variant"/>
    <property type="match status" value="1"/>
</dbReference>
<evidence type="ECO:0000256" key="5">
    <source>
        <dbReference type="PIRNR" id="PIRNR005673"/>
    </source>
</evidence>
<dbReference type="Pfam" id="PF00514">
    <property type="entry name" value="Arm"/>
    <property type="match status" value="7"/>
</dbReference>
<gene>
    <name evidence="9" type="ORF">EUGRSUZ_B03974</name>
</gene>
<evidence type="ECO:0000256" key="2">
    <source>
        <dbReference type="ARBA" id="ARBA00022448"/>
    </source>
</evidence>
<evidence type="ECO:0000313" key="9">
    <source>
        <dbReference type="EMBL" id="KCW87525.1"/>
    </source>
</evidence>
<dbReference type="Pfam" id="PF01749">
    <property type="entry name" value="IBB"/>
    <property type="match status" value="1"/>
</dbReference>
<dbReference type="InterPro" id="IPR002652">
    <property type="entry name" value="Importin-a_IBB"/>
</dbReference>
<dbReference type="PIRSF" id="PIRSF005673">
    <property type="entry name" value="Importin_alpha"/>
    <property type="match status" value="1"/>
</dbReference>
<evidence type="ECO:0000256" key="3">
    <source>
        <dbReference type="ARBA" id="ARBA00022737"/>
    </source>
</evidence>
<feature type="compositionally biased region" description="Basic and acidic residues" evidence="7">
    <location>
        <begin position="12"/>
        <end position="21"/>
    </location>
</feature>